<evidence type="ECO:0000313" key="3">
    <source>
        <dbReference type="Proteomes" id="UP000488936"/>
    </source>
</evidence>
<accession>A0A7K1GLV1</accession>
<name>A0A7K1GLV1_9FLAO</name>
<evidence type="ECO:0000313" key="2">
    <source>
        <dbReference type="EMBL" id="MTH29872.1"/>
    </source>
</evidence>
<dbReference type="PANTHER" id="PTHR43798:SF33">
    <property type="entry name" value="HYDROLASE, PUTATIVE (AFU_ORTHOLOGUE AFUA_2G14860)-RELATED"/>
    <property type="match status" value="1"/>
</dbReference>
<gene>
    <name evidence="2" type="ORF">GJV77_08065</name>
</gene>
<dbReference type="Pfam" id="PF00561">
    <property type="entry name" value="Abhydrolase_1"/>
    <property type="match status" value="1"/>
</dbReference>
<dbReference type="InterPro" id="IPR050266">
    <property type="entry name" value="AB_hydrolase_sf"/>
</dbReference>
<dbReference type="SUPFAM" id="SSF53474">
    <property type="entry name" value="alpha/beta-Hydrolases"/>
    <property type="match status" value="1"/>
</dbReference>
<dbReference type="EMBL" id="WMJY01000015">
    <property type="protein sequence ID" value="MTH29872.1"/>
    <property type="molecule type" value="Genomic_DNA"/>
</dbReference>
<dbReference type="RefSeq" id="WP_155035866.1">
    <property type="nucleotide sequence ID" value="NZ_JBHTIG010000001.1"/>
</dbReference>
<sequence length="260" mass="29557">MLQIEKQFIDIGGKKVFVKHIRQTENVGRTLVLLHDSLGCVTLWRDWPELLAEALSCDIIVYDRVGYGLSDNMDTPIRTKDYLKQEAIFLDQLLVSLALEEVALFGHSDGASIALWYGILYSHKTKAIVSEAAHVIVEELTLEGVKASWLAYQTTDLKQRLTKYHGGKVDDLVHAWVDTWLSEWYSDWSMVEDLIAIKSPLLFIQGDLDEYGTLNQLRLTVSQTQGISMSYILEGVGHTPHKESKEEVKQRIVSFLSIYL</sequence>
<dbReference type="InterPro" id="IPR029058">
    <property type="entry name" value="AB_hydrolase_fold"/>
</dbReference>
<dbReference type="GO" id="GO:0016787">
    <property type="term" value="F:hydrolase activity"/>
    <property type="evidence" value="ECO:0007669"/>
    <property type="project" value="UniProtKB-KW"/>
</dbReference>
<organism evidence="2 3">
    <name type="scientific">Myroides pelagicus</name>
    <dbReference type="NCBI Taxonomy" id="270914"/>
    <lineage>
        <taxon>Bacteria</taxon>
        <taxon>Pseudomonadati</taxon>
        <taxon>Bacteroidota</taxon>
        <taxon>Flavobacteriia</taxon>
        <taxon>Flavobacteriales</taxon>
        <taxon>Flavobacteriaceae</taxon>
        <taxon>Myroides</taxon>
    </lineage>
</organism>
<dbReference type="Proteomes" id="UP000488936">
    <property type="component" value="Unassembled WGS sequence"/>
</dbReference>
<dbReference type="OrthoDB" id="135231at2"/>
<reference evidence="2 3" key="1">
    <citation type="journal article" date="2006" name="Int. J. Syst. Evol. Microbiol.">
        <title>Myroides pelagicus sp. nov., isolated from seawater in Thailand.</title>
        <authorList>
            <person name="Yoon J."/>
            <person name="Maneerat S."/>
            <person name="Kawai F."/>
            <person name="Yokota A."/>
        </authorList>
    </citation>
    <scope>NUCLEOTIDE SEQUENCE [LARGE SCALE GENOMIC DNA]</scope>
    <source>
        <strain evidence="2 3">SM1T</strain>
    </source>
</reference>
<dbReference type="Gene3D" id="3.40.50.1820">
    <property type="entry name" value="alpha/beta hydrolase"/>
    <property type="match status" value="1"/>
</dbReference>
<dbReference type="InterPro" id="IPR000073">
    <property type="entry name" value="AB_hydrolase_1"/>
</dbReference>
<dbReference type="AlphaFoldDB" id="A0A7K1GLV1"/>
<evidence type="ECO:0000259" key="1">
    <source>
        <dbReference type="Pfam" id="PF00561"/>
    </source>
</evidence>
<keyword evidence="2" id="KW-0378">Hydrolase</keyword>
<dbReference type="GO" id="GO:0016020">
    <property type="term" value="C:membrane"/>
    <property type="evidence" value="ECO:0007669"/>
    <property type="project" value="TreeGrafter"/>
</dbReference>
<dbReference type="PANTHER" id="PTHR43798">
    <property type="entry name" value="MONOACYLGLYCEROL LIPASE"/>
    <property type="match status" value="1"/>
</dbReference>
<keyword evidence="3" id="KW-1185">Reference proteome</keyword>
<proteinExistence type="predicted"/>
<protein>
    <submittedName>
        <fullName evidence="2">Alpha/beta fold hydrolase</fullName>
    </submittedName>
</protein>
<comment type="caution">
    <text evidence="2">The sequence shown here is derived from an EMBL/GenBank/DDBJ whole genome shotgun (WGS) entry which is preliminary data.</text>
</comment>
<feature type="domain" description="AB hydrolase-1" evidence="1">
    <location>
        <begin position="30"/>
        <end position="142"/>
    </location>
</feature>